<protein>
    <submittedName>
        <fullName evidence="2">Uncharacterized protein</fullName>
    </submittedName>
</protein>
<evidence type="ECO:0000313" key="2">
    <source>
        <dbReference type="EMBL" id="KIZ05550.1"/>
    </source>
</evidence>
<dbReference type="KEGG" id="mng:MNEG_2404"/>
<dbReference type="Proteomes" id="UP000054498">
    <property type="component" value="Unassembled WGS sequence"/>
</dbReference>
<proteinExistence type="predicted"/>
<dbReference type="GeneID" id="25735282"/>
<evidence type="ECO:0000256" key="1">
    <source>
        <dbReference type="SAM" id="MobiDB-lite"/>
    </source>
</evidence>
<evidence type="ECO:0000313" key="3">
    <source>
        <dbReference type="Proteomes" id="UP000054498"/>
    </source>
</evidence>
<feature type="compositionally biased region" description="Low complexity" evidence="1">
    <location>
        <begin position="28"/>
        <end position="39"/>
    </location>
</feature>
<feature type="non-terminal residue" evidence="2">
    <location>
        <position position="56"/>
    </location>
</feature>
<reference evidence="2 3" key="1">
    <citation type="journal article" date="2013" name="BMC Genomics">
        <title>Reconstruction of the lipid metabolism for the microalga Monoraphidium neglectum from its genome sequence reveals characteristics suitable for biofuel production.</title>
        <authorList>
            <person name="Bogen C."/>
            <person name="Al-Dilaimi A."/>
            <person name="Albersmeier A."/>
            <person name="Wichmann J."/>
            <person name="Grundmann M."/>
            <person name="Rupp O."/>
            <person name="Lauersen K.J."/>
            <person name="Blifernez-Klassen O."/>
            <person name="Kalinowski J."/>
            <person name="Goesmann A."/>
            <person name="Mussgnug J.H."/>
            <person name="Kruse O."/>
        </authorList>
    </citation>
    <scope>NUCLEOTIDE SEQUENCE [LARGE SCALE GENOMIC DNA]</scope>
    <source>
        <strain evidence="2 3">SAG 48.87</strain>
    </source>
</reference>
<name>A0A0D2MSP2_9CHLO</name>
<accession>A0A0D2MSP2</accession>
<organism evidence="2 3">
    <name type="scientific">Monoraphidium neglectum</name>
    <dbReference type="NCBI Taxonomy" id="145388"/>
    <lineage>
        <taxon>Eukaryota</taxon>
        <taxon>Viridiplantae</taxon>
        <taxon>Chlorophyta</taxon>
        <taxon>core chlorophytes</taxon>
        <taxon>Chlorophyceae</taxon>
        <taxon>CS clade</taxon>
        <taxon>Sphaeropleales</taxon>
        <taxon>Selenastraceae</taxon>
        <taxon>Monoraphidium</taxon>
    </lineage>
</organism>
<feature type="non-terminal residue" evidence="2">
    <location>
        <position position="1"/>
    </location>
</feature>
<dbReference type="EMBL" id="KK100491">
    <property type="protein sequence ID" value="KIZ05550.1"/>
    <property type="molecule type" value="Genomic_DNA"/>
</dbReference>
<sequence length="56" mass="6119">SYGAAGKTFCTIWPAVRRPSSSMLRRVASPSPQSTRSRPPLTPPRQPALHSNEEEA</sequence>
<dbReference type="AlphaFoldDB" id="A0A0D2MSP2"/>
<keyword evidence="3" id="KW-1185">Reference proteome</keyword>
<feature type="region of interest" description="Disordered" evidence="1">
    <location>
        <begin position="20"/>
        <end position="56"/>
    </location>
</feature>
<dbReference type="RefSeq" id="XP_013904569.1">
    <property type="nucleotide sequence ID" value="XM_014049115.1"/>
</dbReference>
<gene>
    <name evidence="2" type="ORF">MNEG_2404</name>
</gene>